<organism evidence="2 3">
    <name type="scientific">Fulvimarina manganoxydans</name>
    <dbReference type="NCBI Taxonomy" id="937218"/>
    <lineage>
        <taxon>Bacteria</taxon>
        <taxon>Pseudomonadati</taxon>
        <taxon>Pseudomonadota</taxon>
        <taxon>Alphaproteobacteria</taxon>
        <taxon>Hyphomicrobiales</taxon>
        <taxon>Aurantimonadaceae</taxon>
        <taxon>Fulvimarina</taxon>
    </lineage>
</organism>
<dbReference type="AlphaFoldDB" id="A0A1W2DID6"/>
<dbReference type="OrthoDB" id="7575967at2"/>
<dbReference type="STRING" id="937218.SAMN06297251_11539"/>
<keyword evidence="3" id="KW-1185">Reference proteome</keyword>
<dbReference type="InterPro" id="IPR054189">
    <property type="entry name" value="DUF6894"/>
</dbReference>
<dbReference type="Proteomes" id="UP000192656">
    <property type="component" value="Unassembled WGS sequence"/>
</dbReference>
<reference evidence="2 3" key="1">
    <citation type="submission" date="2017-04" db="EMBL/GenBank/DDBJ databases">
        <authorList>
            <person name="Afonso C.L."/>
            <person name="Miller P.J."/>
            <person name="Scott M.A."/>
            <person name="Spackman E."/>
            <person name="Goraichik I."/>
            <person name="Dimitrov K.M."/>
            <person name="Suarez D.L."/>
            <person name="Swayne D.E."/>
        </authorList>
    </citation>
    <scope>NUCLEOTIDE SEQUENCE [LARGE SCALE GENOMIC DNA]</scope>
    <source>
        <strain evidence="2 3">CGMCC 1.10972</strain>
    </source>
</reference>
<gene>
    <name evidence="2" type="ORF">SAMN06297251_11539</name>
</gene>
<sequence length="90" mass="9775">MTHASGAAMPRFFFHVTNGARELDREGTELPSFEAARAQAVMFGATVLQHQPDLVLNSGSWRVEVTDETGCLLFVIAMLAMSSPQAEAIH</sequence>
<dbReference type="EMBL" id="FWXR01000015">
    <property type="protein sequence ID" value="SMC96832.1"/>
    <property type="molecule type" value="Genomic_DNA"/>
</dbReference>
<proteinExistence type="predicted"/>
<evidence type="ECO:0000313" key="3">
    <source>
        <dbReference type="Proteomes" id="UP000192656"/>
    </source>
</evidence>
<dbReference type="RefSeq" id="WP_139798417.1">
    <property type="nucleotide sequence ID" value="NZ_FWXR01000015.1"/>
</dbReference>
<dbReference type="Pfam" id="PF21834">
    <property type="entry name" value="DUF6894"/>
    <property type="match status" value="1"/>
</dbReference>
<accession>A0A1W2DID6</accession>
<feature type="domain" description="DUF6894" evidence="1">
    <location>
        <begin position="11"/>
        <end position="77"/>
    </location>
</feature>
<protein>
    <recommendedName>
        <fullName evidence="1">DUF6894 domain-containing protein</fullName>
    </recommendedName>
</protein>
<evidence type="ECO:0000313" key="2">
    <source>
        <dbReference type="EMBL" id="SMC96832.1"/>
    </source>
</evidence>
<evidence type="ECO:0000259" key="1">
    <source>
        <dbReference type="Pfam" id="PF21834"/>
    </source>
</evidence>
<name>A0A1W2DID6_9HYPH</name>